<dbReference type="Pfam" id="PF00072">
    <property type="entry name" value="Response_reg"/>
    <property type="match status" value="1"/>
</dbReference>
<dbReference type="GO" id="GO:0003677">
    <property type="term" value="F:DNA binding"/>
    <property type="evidence" value="ECO:0007669"/>
    <property type="project" value="InterPro"/>
</dbReference>
<dbReference type="PROSITE" id="PS50110">
    <property type="entry name" value="RESPONSE_REGULATORY"/>
    <property type="match status" value="1"/>
</dbReference>
<proteinExistence type="predicted"/>
<dbReference type="PANTHER" id="PTHR37299:SF1">
    <property type="entry name" value="STAGE 0 SPORULATION PROTEIN A HOMOLOG"/>
    <property type="match status" value="1"/>
</dbReference>
<gene>
    <name evidence="4" type="ORF">C7447_101117</name>
</gene>
<dbReference type="PANTHER" id="PTHR37299">
    <property type="entry name" value="TRANSCRIPTIONAL REGULATOR-RELATED"/>
    <property type="match status" value="1"/>
</dbReference>
<dbReference type="SUPFAM" id="SSF52172">
    <property type="entry name" value="CheY-like"/>
    <property type="match status" value="1"/>
</dbReference>
<evidence type="ECO:0000256" key="1">
    <source>
        <dbReference type="PROSITE-ProRule" id="PRU00169"/>
    </source>
</evidence>
<comment type="caution">
    <text evidence="4">The sequence shown here is derived from an EMBL/GenBank/DDBJ whole genome shotgun (WGS) entry which is preliminary data.</text>
</comment>
<dbReference type="Gene3D" id="3.40.50.2300">
    <property type="match status" value="1"/>
</dbReference>
<dbReference type="Proteomes" id="UP000323136">
    <property type="component" value="Unassembled WGS sequence"/>
</dbReference>
<evidence type="ECO:0000313" key="4">
    <source>
        <dbReference type="EMBL" id="TYP99517.1"/>
    </source>
</evidence>
<dbReference type="EMBL" id="VNIA01000001">
    <property type="protein sequence ID" value="TYP99517.1"/>
    <property type="molecule type" value="Genomic_DNA"/>
</dbReference>
<evidence type="ECO:0000259" key="3">
    <source>
        <dbReference type="PROSITE" id="PS50930"/>
    </source>
</evidence>
<dbReference type="SMART" id="SM00448">
    <property type="entry name" value="REC"/>
    <property type="match status" value="1"/>
</dbReference>
<dbReference type="InterPro" id="IPR046947">
    <property type="entry name" value="LytR-like"/>
</dbReference>
<dbReference type="GO" id="GO:0000156">
    <property type="term" value="F:phosphorelay response regulator activity"/>
    <property type="evidence" value="ECO:0007669"/>
    <property type="project" value="InterPro"/>
</dbReference>
<accession>A0A5S5DUE9</accession>
<keyword evidence="5" id="KW-1185">Reference proteome</keyword>
<dbReference type="PROSITE" id="PS50930">
    <property type="entry name" value="HTH_LYTTR"/>
    <property type="match status" value="1"/>
</dbReference>
<feature type="domain" description="HTH LytTR-type" evidence="3">
    <location>
        <begin position="154"/>
        <end position="255"/>
    </location>
</feature>
<sequence>MKDLVKIYIVEDAAIARASLEDMLFEHDFEVVGSSAKAENVWNDLQTMEVDLILLDVNLAGDKNGIWLAEQVRGRFHIPIIYLTAYGDQKTLNEVVATKPNGYLMKPYQEATLITTINIVLENFNKNKIKQNKINDVGNDLNVIQEKKKYSKYLFVKKNKKVVKIDVPSIYYVSVEEKYCSLNSANSSYLIRMSLKEVMKLLPETKFKQVHRSYLVNLDKIKEMYFEDSLIVLDNNEKVPFSERYKSIFRKDNDIFY</sequence>
<evidence type="ECO:0000259" key="2">
    <source>
        <dbReference type="PROSITE" id="PS50110"/>
    </source>
</evidence>
<dbReference type="Gene3D" id="2.40.50.1020">
    <property type="entry name" value="LytTr DNA-binding domain"/>
    <property type="match status" value="1"/>
</dbReference>
<evidence type="ECO:0000313" key="5">
    <source>
        <dbReference type="Proteomes" id="UP000323136"/>
    </source>
</evidence>
<dbReference type="SMART" id="SM00850">
    <property type="entry name" value="LytTR"/>
    <property type="match status" value="1"/>
</dbReference>
<dbReference type="Pfam" id="PF04397">
    <property type="entry name" value="LytTR"/>
    <property type="match status" value="1"/>
</dbReference>
<dbReference type="AlphaFoldDB" id="A0A5S5DUE9"/>
<dbReference type="InterPro" id="IPR001789">
    <property type="entry name" value="Sig_transdc_resp-reg_receiver"/>
</dbReference>
<dbReference type="InterPro" id="IPR007492">
    <property type="entry name" value="LytTR_DNA-bd_dom"/>
</dbReference>
<dbReference type="RefSeq" id="WP_148868238.1">
    <property type="nucleotide sequence ID" value="NZ_VNIA01000001.1"/>
</dbReference>
<dbReference type="OrthoDB" id="2962330at2"/>
<dbReference type="InterPro" id="IPR011006">
    <property type="entry name" value="CheY-like_superfamily"/>
</dbReference>
<keyword evidence="1" id="KW-0597">Phosphoprotein</keyword>
<organism evidence="4 5">
    <name type="scientific">Tenacibaculum adriaticum</name>
    <dbReference type="NCBI Taxonomy" id="413713"/>
    <lineage>
        <taxon>Bacteria</taxon>
        <taxon>Pseudomonadati</taxon>
        <taxon>Bacteroidota</taxon>
        <taxon>Flavobacteriia</taxon>
        <taxon>Flavobacteriales</taxon>
        <taxon>Flavobacteriaceae</taxon>
        <taxon>Tenacibaculum</taxon>
    </lineage>
</organism>
<name>A0A5S5DUE9_9FLAO</name>
<reference evidence="4 5" key="1">
    <citation type="submission" date="2019-07" db="EMBL/GenBank/DDBJ databases">
        <title>Genomic Encyclopedia of Type Strains, Phase IV (KMG-IV): sequencing the most valuable type-strain genomes for metagenomic binning, comparative biology and taxonomic classification.</title>
        <authorList>
            <person name="Goeker M."/>
        </authorList>
    </citation>
    <scope>NUCLEOTIDE SEQUENCE [LARGE SCALE GENOMIC DNA]</scope>
    <source>
        <strain evidence="4 5">DSM 18961</strain>
    </source>
</reference>
<protein>
    <submittedName>
        <fullName evidence="4">LytTR family two component transcriptional regulator</fullName>
    </submittedName>
</protein>
<feature type="modified residue" description="4-aspartylphosphate" evidence="1">
    <location>
        <position position="56"/>
    </location>
</feature>
<feature type="domain" description="Response regulatory" evidence="2">
    <location>
        <begin position="6"/>
        <end position="121"/>
    </location>
</feature>